<dbReference type="EMBL" id="JANEYF010005663">
    <property type="protein sequence ID" value="KAJ8927381.1"/>
    <property type="molecule type" value="Genomic_DNA"/>
</dbReference>
<evidence type="ECO:0000313" key="2">
    <source>
        <dbReference type="Proteomes" id="UP001162156"/>
    </source>
</evidence>
<protein>
    <submittedName>
        <fullName evidence="1">Uncharacterized protein</fullName>
    </submittedName>
</protein>
<reference evidence="1" key="1">
    <citation type="journal article" date="2023" name="Insect Mol. Biol.">
        <title>Genome sequencing provides insights into the evolution of gene families encoding plant cell wall-degrading enzymes in longhorned beetles.</title>
        <authorList>
            <person name="Shin N.R."/>
            <person name="Okamura Y."/>
            <person name="Kirsch R."/>
            <person name="Pauchet Y."/>
        </authorList>
    </citation>
    <scope>NUCLEOTIDE SEQUENCE</scope>
    <source>
        <strain evidence="1">RBIC_L_NR</strain>
    </source>
</reference>
<dbReference type="InterPro" id="IPR036322">
    <property type="entry name" value="WD40_repeat_dom_sf"/>
</dbReference>
<accession>A0AAV8WMC0</accession>
<organism evidence="1 2">
    <name type="scientific">Rhamnusium bicolor</name>
    <dbReference type="NCBI Taxonomy" id="1586634"/>
    <lineage>
        <taxon>Eukaryota</taxon>
        <taxon>Metazoa</taxon>
        <taxon>Ecdysozoa</taxon>
        <taxon>Arthropoda</taxon>
        <taxon>Hexapoda</taxon>
        <taxon>Insecta</taxon>
        <taxon>Pterygota</taxon>
        <taxon>Neoptera</taxon>
        <taxon>Endopterygota</taxon>
        <taxon>Coleoptera</taxon>
        <taxon>Polyphaga</taxon>
        <taxon>Cucujiformia</taxon>
        <taxon>Chrysomeloidea</taxon>
        <taxon>Cerambycidae</taxon>
        <taxon>Lepturinae</taxon>
        <taxon>Rhagiini</taxon>
        <taxon>Rhamnusium</taxon>
    </lineage>
</organism>
<keyword evidence="2" id="KW-1185">Reference proteome</keyword>
<comment type="caution">
    <text evidence="1">The sequence shown here is derived from an EMBL/GenBank/DDBJ whole genome shotgun (WGS) entry which is preliminary data.</text>
</comment>
<dbReference type="SUPFAM" id="SSF50978">
    <property type="entry name" value="WD40 repeat-like"/>
    <property type="match status" value="1"/>
</dbReference>
<dbReference type="Proteomes" id="UP001162156">
    <property type="component" value="Unassembled WGS sequence"/>
</dbReference>
<proteinExistence type="predicted"/>
<evidence type="ECO:0000313" key="1">
    <source>
        <dbReference type="EMBL" id="KAJ8927381.1"/>
    </source>
</evidence>
<dbReference type="AlphaFoldDB" id="A0AAV8WMC0"/>
<gene>
    <name evidence="1" type="ORF">NQ314_020156</name>
</gene>
<sequence>MFIGNLVLSGNVMVIVENPELPYVAIGYDNGILELISIYKPEKPTVMTSFNLTKNRIGNVKFFEKGHVIVVGSSDIGEFFLIEVNYFFNWTLEHE</sequence>
<name>A0AAV8WMC0_9CUCU</name>